<protein>
    <recommendedName>
        <fullName evidence="1">Acetyl-CoA hydrolase/transferase C-terminal domain-containing protein</fullName>
    </recommendedName>
</protein>
<evidence type="ECO:0000313" key="3">
    <source>
        <dbReference type="Proteomes" id="UP000650628"/>
    </source>
</evidence>
<dbReference type="SUPFAM" id="SSF100950">
    <property type="entry name" value="NagB/RpiA/CoA transferase-like"/>
    <property type="match status" value="1"/>
</dbReference>
<reference evidence="2 3" key="1">
    <citation type="submission" date="2021-01" db="EMBL/GenBank/DDBJ databases">
        <title>Whole genome shotgun sequence of Planotetraspora mira NBRC 15435.</title>
        <authorList>
            <person name="Komaki H."/>
            <person name="Tamura T."/>
        </authorList>
    </citation>
    <scope>NUCLEOTIDE SEQUENCE [LARGE SCALE GENOMIC DNA]</scope>
    <source>
        <strain evidence="2 3">NBRC 15435</strain>
    </source>
</reference>
<comment type="caution">
    <text evidence="2">The sequence shown here is derived from an EMBL/GenBank/DDBJ whole genome shotgun (WGS) entry which is preliminary data.</text>
</comment>
<name>A0A8J3X6X8_9ACTN</name>
<dbReference type="InterPro" id="IPR038460">
    <property type="entry name" value="AcetylCoA_hyd_C_sf"/>
</dbReference>
<accession>A0A8J3X6X8</accession>
<evidence type="ECO:0000313" key="2">
    <source>
        <dbReference type="EMBL" id="GII29299.1"/>
    </source>
</evidence>
<proteinExistence type="predicted"/>
<dbReference type="GO" id="GO:0008775">
    <property type="term" value="F:acetate CoA-transferase activity"/>
    <property type="evidence" value="ECO:0007669"/>
    <property type="project" value="InterPro"/>
</dbReference>
<dbReference type="Pfam" id="PF13336">
    <property type="entry name" value="AcetylCoA_hyd_C"/>
    <property type="match status" value="1"/>
</dbReference>
<dbReference type="PANTHER" id="PTHR21432">
    <property type="entry name" value="ACETYL-COA HYDROLASE-RELATED"/>
    <property type="match status" value="1"/>
</dbReference>
<dbReference type="GO" id="GO:0006083">
    <property type="term" value="P:acetate metabolic process"/>
    <property type="evidence" value="ECO:0007669"/>
    <property type="project" value="InterPro"/>
</dbReference>
<dbReference type="InterPro" id="IPR026888">
    <property type="entry name" value="AcetylCoA_hyd_C"/>
</dbReference>
<dbReference type="AlphaFoldDB" id="A0A8J3X6X8"/>
<gene>
    <name evidence="2" type="ORF">Pmi06nite_27410</name>
</gene>
<dbReference type="EMBL" id="BOOO01000014">
    <property type="protein sequence ID" value="GII29299.1"/>
    <property type="molecule type" value="Genomic_DNA"/>
</dbReference>
<organism evidence="2 3">
    <name type="scientific">Planotetraspora mira</name>
    <dbReference type="NCBI Taxonomy" id="58121"/>
    <lineage>
        <taxon>Bacteria</taxon>
        <taxon>Bacillati</taxon>
        <taxon>Actinomycetota</taxon>
        <taxon>Actinomycetes</taxon>
        <taxon>Streptosporangiales</taxon>
        <taxon>Streptosporangiaceae</taxon>
        <taxon>Planotetraspora</taxon>
    </lineage>
</organism>
<dbReference type="Proteomes" id="UP000650628">
    <property type="component" value="Unassembled WGS sequence"/>
</dbReference>
<evidence type="ECO:0000259" key="1">
    <source>
        <dbReference type="Pfam" id="PF13336"/>
    </source>
</evidence>
<dbReference type="InterPro" id="IPR037171">
    <property type="entry name" value="NagB/RpiA_transferase-like"/>
</dbReference>
<sequence>MLPAAWVNDPRVIAREPNFVSINATSEVDLMGQVASETIAGRYWSGSGGQTDFARGVQYSEGGQVFLVLHSTTSAGLGRINVRLTPGSVVTTLKNTVDKVVTEHGVAELRGRSLSARARALIEIAHPDHRERLRHEAGQAGLLS</sequence>
<keyword evidence="3" id="KW-1185">Reference proteome</keyword>
<dbReference type="Gene3D" id="3.40.1080.20">
    <property type="entry name" value="Acetyl-CoA hydrolase/transferase C-terminal domain"/>
    <property type="match status" value="1"/>
</dbReference>
<dbReference type="InterPro" id="IPR046433">
    <property type="entry name" value="ActCoA_hydro"/>
</dbReference>
<dbReference type="PANTHER" id="PTHR21432:SF20">
    <property type="entry name" value="ACETYL-COA HYDROLASE"/>
    <property type="match status" value="1"/>
</dbReference>
<feature type="domain" description="Acetyl-CoA hydrolase/transferase C-terminal" evidence="1">
    <location>
        <begin position="1"/>
        <end position="137"/>
    </location>
</feature>